<dbReference type="OrthoDB" id="9785122at2"/>
<evidence type="ECO:0000313" key="2">
    <source>
        <dbReference type="EMBL" id="SIS48527.1"/>
    </source>
</evidence>
<organism evidence="2 3">
    <name type="scientific">Insolitispirillum peregrinum</name>
    <dbReference type="NCBI Taxonomy" id="80876"/>
    <lineage>
        <taxon>Bacteria</taxon>
        <taxon>Pseudomonadati</taxon>
        <taxon>Pseudomonadota</taxon>
        <taxon>Alphaproteobacteria</taxon>
        <taxon>Rhodospirillales</taxon>
        <taxon>Novispirillaceae</taxon>
        <taxon>Insolitispirillum</taxon>
    </lineage>
</organism>
<reference evidence="2 3" key="1">
    <citation type="submission" date="2017-01" db="EMBL/GenBank/DDBJ databases">
        <authorList>
            <person name="Mah S.A."/>
            <person name="Swanson W.J."/>
            <person name="Moy G.W."/>
            <person name="Vacquier V.D."/>
        </authorList>
    </citation>
    <scope>NUCLEOTIDE SEQUENCE [LARGE SCALE GENOMIC DNA]</scope>
    <source>
        <strain evidence="2 3">DSM 11589</strain>
    </source>
</reference>
<dbReference type="RefSeq" id="WP_076399141.1">
    <property type="nucleotide sequence ID" value="NZ_FTOA01000002.1"/>
</dbReference>
<dbReference type="AlphaFoldDB" id="A0A1N7JGS3"/>
<keyword evidence="3" id="KW-1185">Reference proteome</keyword>
<dbReference type="Gene3D" id="2.20.110.10">
    <property type="entry name" value="Histone H3 K4-specific methyltransferase SET7/9 N-terminal domain"/>
    <property type="match status" value="2"/>
</dbReference>
<name>A0A1N7JGS3_9PROT</name>
<dbReference type="SUPFAM" id="SSF82185">
    <property type="entry name" value="Histone H3 K4-specific methyltransferase SET7/9 N-terminal domain"/>
    <property type="match status" value="2"/>
</dbReference>
<proteinExistence type="predicted"/>
<accession>A0A1N7JGS3</accession>
<protein>
    <submittedName>
        <fullName evidence="2">Antitoxin component YwqK of the YwqJK toxin-antitoxin module</fullName>
    </submittedName>
</protein>
<dbReference type="STRING" id="80876.SAMN05421779_102245"/>
<evidence type="ECO:0000313" key="3">
    <source>
        <dbReference type="Proteomes" id="UP000185678"/>
    </source>
</evidence>
<evidence type="ECO:0000256" key="1">
    <source>
        <dbReference type="SAM" id="MobiDB-lite"/>
    </source>
</evidence>
<dbReference type="EMBL" id="FTOA01000002">
    <property type="protein sequence ID" value="SIS48527.1"/>
    <property type="molecule type" value="Genomic_DNA"/>
</dbReference>
<feature type="compositionally biased region" description="Pro residues" evidence="1">
    <location>
        <begin position="1"/>
        <end position="17"/>
    </location>
</feature>
<gene>
    <name evidence="2" type="ORF">SAMN05421779_102245</name>
</gene>
<feature type="region of interest" description="Disordered" evidence="1">
    <location>
        <begin position="1"/>
        <end position="29"/>
    </location>
</feature>
<sequence>MSDPEALPPVPPAPLPDGPVADHDPDSGALLASYTRVGGQIDGQHTSYGPDQMVRQVMWFHNGVLHGDCITYDAAGLLLSQVPMARGVPHGEALFYDQGLLVMSLTYAAGRKQGPSTVFSNGRPVTRMAYDQDQLSGEMISLDPETGQPIARIPHQGGQPHGMAQYFTPDGYRSRDQGFHAGRLEGQVVDYTPDGKVIARRSFHDGVLHGPSVRYAVATGKPQEIRTYNAGALVGLETYDDKGGLLARHGVASHWTEPAPVAPVPVPSAAGQETPWWKRLTGA</sequence>
<dbReference type="Proteomes" id="UP000185678">
    <property type="component" value="Unassembled WGS sequence"/>
</dbReference>